<accession>A0A2R6PNX1</accession>
<evidence type="ECO:0008006" key="4">
    <source>
        <dbReference type="Google" id="ProtNLM"/>
    </source>
</evidence>
<evidence type="ECO:0000256" key="1">
    <source>
        <dbReference type="SAM" id="MobiDB-lite"/>
    </source>
</evidence>
<protein>
    <recommendedName>
        <fullName evidence="4">F-box domain-containing protein</fullName>
    </recommendedName>
</protein>
<comment type="caution">
    <text evidence="2">The sequence shown here is derived from an EMBL/GenBank/DDBJ whole genome shotgun (WGS) entry which is preliminary data.</text>
</comment>
<proteinExistence type="predicted"/>
<organism evidence="2 3">
    <name type="scientific">Hermanssonia centrifuga</name>
    <dbReference type="NCBI Taxonomy" id="98765"/>
    <lineage>
        <taxon>Eukaryota</taxon>
        <taxon>Fungi</taxon>
        <taxon>Dikarya</taxon>
        <taxon>Basidiomycota</taxon>
        <taxon>Agaricomycotina</taxon>
        <taxon>Agaricomycetes</taxon>
        <taxon>Polyporales</taxon>
        <taxon>Meruliaceae</taxon>
        <taxon>Hermanssonia</taxon>
    </lineage>
</organism>
<sequence length="559" mass="63656">MDVDALPPISRLPGRPLQIICECLLEETQGRIPRHELLSDLMQVCPAWERVLLNTPRLWARIKLDDCSPENLKQTDNYLSLSRNARLTIVMDFLPNLHLIDRGPLNEACHLLLPHLKRLDTFLVERISAAQYMFICRFFHDRSVPRLRYLDVNICPPDGQIFNLELFDQRFPALQELHTSSISPWCIGGSPHLLLTRLSMRVSSINTTIGEIYATLAGCPNLLDLKFQEGATFSLINFPMSAPTTTVNLGRLRKLTVEYAIPEFTKNILAGIIYPATVSISIVCLSDWDHETWAPTASDSFVGVMESISRVHLEFGHNSDDDRARRQCTLWILGFGSDNQIHLNVLWSWSDRDWQSMGDYLQRIDHAILNFPIAHTLTAEFHVGTSRPLTIRDGLLILSGFPRLKWLEVTTYDDNSRPERATMPFGVALRLDALTARSDYRIEFDHGSPVLCPKLHSVNMHIPSADQERMTSELSDLIYMVVWRRNNEVPLGEVIVDRQRLDEPLVRACADSITGLGTAVWARRESSGRFEEGYEESQSEEEEMEVDMLLQPEEPDIAG</sequence>
<keyword evidence="3" id="KW-1185">Reference proteome</keyword>
<evidence type="ECO:0000313" key="2">
    <source>
        <dbReference type="EMBL" id="PSR94673.1"/>
    </source>
</evidence>
<dbReference type="AlphaFoldDB" id="A0A2R6PNX1"/>
<feature type="region of interest" description="Disordered" evidence="1">
    <location>
        <begin position="525"/>
        <end position="559"/>
    </location>
</feature>
<gene>
    <name evidence="2" type="ORF">PHLCEN_2v4405</name>
</gene>
<evidence type="ECO:0000313" key="3">
    <source>
        <dbReference type="Proteomes" id="UP000186601"/>
    </source>
</evidence>
<reference evidence="2 3" key="1">
    <citation type="submission" date="2018-02" db="EMBL/GenBank/DDBJ databases">
        <title>Genome sequence of the basidiomycete white-rot fungus Phlebia centrifuga.</title>
        <authorList>
            <person name="Granchi Z."/>
            <person name="Peng M."/>
            <person name="de Vries R.P."/>
            <person name="Hilden K."/>
            <person name="Makela M.R."/>
            <person name="Grigoriev I."/>
            <person name="Riley R."/>
        </authorList>
    </citation>
    <scope>NUCLEOTIDE SEQUENCE [LARGE SCALE GENOMIC DNA]</scope>
    <source>
        <strain evidence="2 3">FBCC195</strain>
    </source>
</reference>
<dbReference type="STRING" id="98765.A0A2R6PNX1"/>
<dbReference type="EMBL" id="MLYV02000446">
    <property type="protein sequence ID" value="PSR94673.1"/>
    <property type="molecule type" value="Genomic_DNA"/>
</dbReference>
<feature type="compositionally biased region" description="Acidic residues" evidence="1">
    <location>
        <begin position="533"/>
        <end position="546"/>
    </location>
</feature>
<name>A0A2R6PNX1_9APHY</name>
<dbReference type="Proteomes" id="UP000186601">
    <property type="component" value="Unassembled WGS sequence"/>
</dbReference>